<dbReference type="Proteomes" id="UP000655570">
    <property type="component" value="Unassembled WGS sequence"/>
</dbReference>
<accession>A0ABR8U4P1</accession>
<proteinExistence type="predicted"/>
<gene>
    <name evidence="1" type="ORF">H9641_18855</name>
</gene>
<dbReference type="EMBL" id="JACSQF010000028">
    <property type="protein sequence ID" value="MBD7982759.1"/>
    <property type="molecule type" value="Genomic_DNA"/>
</dbReference>
<dbReference type="RefSeq" id="WP_191805944.1">
    <property type="nucleotide sequence ID" value="NZ_JACSQF010000028.1"/>
</dbReference>
<comment type="caution">
    <text evidence="1">The sequence shown here is derived from an EMBL/GenBank/DDBJ whole genome shotgun (WGS) entry which is preliminary data.</text>
</comment>
<reference evidence="1 2" key="1">
    <citation type="submission" date="2020-08" db="EMBL/GenBank/DDBJ databases">
        <title>A Genomic Blueprint of the Chicken Gut Microbiome.</title>
        <authorList>
            <person name="Gilroy R."/>
            <person name="Ravi A."/>
            <person name="Getino M."/>
            <person name="Pursley I."/>
            <person name="Horton D.L."/>
            <person name="Alikhan N.-F."/>
            <person name="Baker D."/>
            <person name="Gharbi K."/>
            <person name="Hall N."/>
            <person name="Watson M."/>
            <person name="Adriaenssens E.M."/>
            <person name="Foster-Nyarko E."/>
            <person name="Jarju S."/>
            <person name="Secka A."/>
            <person name="Antonio M."/>
            <person name="Oren A."/>
            <person name="Chaudhuri R."/>
            <person name="La Ragione R.M."/>
            <person name="Hildebrand F."/>
            <person name="Pallen M.J."/>
        </authorList>
    </citation>
    <scope>NUCLEOTIDE SEQUENCE [LARGE SCALE GENOMIC DNA]</scope>
    <source>
        <strain evidence="1 2">Sa2CUA9</strain>
    </source>
</reference>
<protein>
    <submittedName>
        <fullName evidence="1">Uncharacterized protein</fullName>
    </submittedName>
</protein>
<evidence type="ECO:0000313" key="1">
    <source>
        <dbReference type="EMBL" id="MBD7982759.1"/>
    </source>
</evidence>
<name>A0ABR8U4P1_9CELL</name>
<sequence length="531" mass="57969">MRPTVWTPRQKRTVWLDFKTGRGITDNGSTVRPKIGERRKNPNLTDLLDTAQALGAERIMLTGKVPEVAPGKAHWLIVRTPGWTPGGHWLNKPVTGRFTHDVSGQELEVRTAEEWFGLDELTPTQARDAWTLTGTALAEAVPGAVMFLTPAGTGANAWALSLPKSIDPPTLPGDIAEELHLTSGQHRIEHLTTGPDRCDCGACLPLVDAEATPTLETFSYVDGRFMYAGVCRELGTGPARRLTGSHAADLLELDPYARARFKVRVTVPGDWHHVGLFGVKHEEVSAGWHYPNQPGTTWETWADGAEIKIARDAGWIVHPLEAVEFTKARVLDTFADRMVRARERVNAAPDAEPEVRRAAAAALRSMLIQTIGNFASRIKGRTVTVWSARDVPADYVHTIKRFGDAWTYEQPGRPHTERTLPYYRPELAAQVWGRARARVLRGPTGLAGVSGGVLSMDPSTVLGINGDAIYSTVVPSWALPTAQGGGDDGKVGRLRLKGVLQNVPTPRRADERNVLRAKAEAVGVPGWEADV</sequence>
<evidence type="ECO:0000313" key="2">
    <source>
        <dbReference type="Proteomes" id="UP000655570"/>
    </source>
</evidence>
<keyword evidence="2" id="KW-1185">Reference proteome</keyword>
<organism evidence="1 2">
    <name type="scientific">Oerskovia merdavium</name>
    <dbReference type="NCBI Taxonomy" id="2762227"/>
    <lineage>
        <taxon>Bacteria</taxon>
        <taxon>Bacillati</taxon>
        <taxon>Actinomycetota</taxon>
        <taxon>Actinomycetes</taxon>
        <taxon>Micrococcales</taxon>
        <taxon>Cellulomonadaceae</taxon>
        <taxon>Oerskovia</taxon>
    </lineage>
</organism>